<dbReference type="KEGG" id="olu:OSTLU_29084"/>
<evidence type="ECO:0000313" key="2">
    <source>
        <dbReference type="EMBL" id="ABO94226.1"/>
    </source>
</evidence>
<dbReference type="Proteomes" id="UP000001568">
    <property type="component" value="Chromosome 1"/>
</dbReference>
<feature type="coiled-coil region" evidence="1">
    <location>
        <begin position="47"/>
        <end position="183"/>
    </location>
</feature>
<accession>A4RRN8</accession>
<organism evidence="2 3">
    <name type="scientific">Ostreococcus lucimarinus (strain CCE9901)</name>
    <dbReference type="NCBI Taxonomy" id="436017"/>
    <lineage>
        <taxon>Eukaryota</taxon>
        <taxon>Viridiplantae</taxon>
        <taxon>Chlorophyta</taxon>
        <taxon>Mamiellophyceae</taxon>
        <taxon>Mamiellales</taxon>
        <taxon>Bathycoccaceae</taxon>
        <taxon>Ostreococcus</taxon>
    </lineage>
</organism>
<dbReference type="HOGENOM" id="CLU_1177074_0_0_1"/>
<evidence type="ECO:0000313" key="3">
    <source>
        <dbReference type="Proteomes" id="UP000001568"/>
    </source>
</evidence>
<dbReference type="OrthoDB" id="10480422at2759"/>
<sequence length="236" mass="26802">MPAVVTMTRVAGADAAMEMEKTNRQQNALVARMEYHARRATETARALAEARDALECAGKEAKCERERANAATAACQSLRRELGRAQRLNLDSERKARYELERGAKARKALMEMVQDAKKDVKDARGELKASNERARLIEEWAKRRDAAATHAAARLRRMMEDAQALARRLKVVTDENVRLRRRYLRDRAELDDANEYSERLETDWTTRDGAKIVVRNPIFAGACDDADVDVRDDDL</sequence>
<evidence type="ECO:0000256" key="1">
    <source>
        <dbReference type="SAM" id="Coils"/>
    </source>
</evidence>
<gene>
    <name evidence="2" type="ORF">OSTLU_29084</name>
</gene>
<name>A4RRN8_OSTLU</name>
<dbReference type="AlphaFoldDB" id="A4RRN8"/>
<keyword evidence="1" id="KW-0175">Coiled coil</keyword>
<dbReference type="RefSeq" id="XP_001415934.1">
    <property type="nucleotide sequence ID" value="XM_001415897.1"/>
</dbReference>
<dbReference type="GeneID" id="4999466"/>
<dbReference type="EMBL" id="CP000581">
    <property type="protein sequence ID" value="ABO94226.1"/>
    <property type="molecule type" value="Genomic_DNA"/>
</dbReference>
<dbReference type="Gramene" id="ABO94226">
    <property type="protein sequence ID" value="ABO94226"/>
    <property type="gene ID" value="OSTLU_29084"/>
</dbReference>
<reference evidence="2 3" key="1">
    <citation type="journal article" date="2007" name="Proc. Natl. Acad. Sci. U.S.A.">
        <title>The tiny eukaryote Ostreococcus provides genomic insights into the paradox of plankton speciation.</title>
        <authorList>
            <person name="Palenik B."/>
            <person name="Grimwood J."/>
            <person name="Aerts A."/>
            <person name="Rouze P."/>
            <person name="Salamov A."/>
            <person name="Putnam N."/>
            <person name="Dupont C."/>
            <person name="Jorgensen R."/>
            <person name="Derelle E."/>
            <person name="Rombauts S."/>
            <person name="Zhou K."/>
            <person name="Otillar R."/>
            <person name="Merchant S.S."/>
            <person name="Podell S."/>
            <person name="Gaasterland T."/>
            <person name="Napoli C."/>
            <person name="Gendler K."/>
            <person name="Manuell A."/>
            <person name="Tai V."/>
            <person name="Vallon O."/>
            <person name="Piganeau G."/>
            <person name="Jancek S."/>
            <person name="Heijde M."/>
            <person name="Jabbari K."/>
            <person name="Bowler C."/>
            <person name="Lohr M."/>
            <person name="Robbens S."/>
            <person name="Werner G."/>
            <person name="Dubchak I."/>
            <person name="Pazour G.J."/>
            <person name="Ren Q."/>
            <person name="Paulsen I."/>
            <person name="Delwiche C."/>
            <person name="Schmutz J."/>
            <person name="Rokhsar D."/>
            <person name="Van de Peer Y."/>
            <person name="Moreau H."/>
            <person name="Grigoriev I.V."/>
        </authorList>
    </citation>
    <scope>NUCLEOTIDE SEQUENCE [LARGE SCALE GENOMIC DNA]</scope>
    <source>
        <strain evidence="2 3">CCE9901</strain>
    </source>
</reference>
<proteinExistence type="predicted"/>
<protein>
    <submittedName>
        <fullName evidence="2">Uncharacterized protein</fullName>
    </submittedName>
</protein>
<keyword evidence="3" id="KW-1185">Reference proteome</keyword>